<feature type="domain" description="Peptidase S9 prolyl oligopeptidase catalytic" evidence="3">
    <location>
        <begin position="118"/>
        <end position="306"/>
    </location>
</feature>
<protein>
    <submittedName>
        <fullName evidence="4">Xylanase</fullName>
    </submittedName>
</protein>
<dbReference type="InterPro" id="IPR050300">
    <property type="entry name" value="GDXG_lipolytic_enzyme"/>
</dbReference>
<comment type="caution">
    <text evidence="4">The sequence shown here is derived from an EMBL/GenBank/DDBJ whole genome shotgun (WGS) entry which is preliminary data.</text>
</comment>
<keyword evidence="4" id="KW-0119">Carbohydrate metabolism</keyword>
<accession>A0A2S7D5T2</accession>
<proteinExistence type="predicted"/>
<dbReference type="OrthoDB" id="9771666at2"/>
<keyword evidence="5" id="KW-1185">Reference proteome</keyword>
<dbReference type="PANTHER" id="PTHR48081">
    <property type="entry name" value="AB HYDROLASE SUPERFAMILY PROTEIN C4A8.06C"/>
    <property type="match status" value="1"/>
</dbReference>
<dbReference type="PANTHER" id="PTHR48081:SF6">
    <property type="entry name" value="PEPTIDASE S9 PROLYL OLIGOPEPTIDASE CATALYTIC DOMAIN-CONTAINING PROTEIN"/>
    <property type="match status" value="1"/>
</dbReference>
<dbReference type="GO" id="GO:0006508">
    <property type="term" value="P:proteolysis"/>
    <property type="evidence" value="ECO:0007669"/>
    <property type="project" value="InterPro"/>
</dbReference>
<keyword evidence="4" id="KW-0326">Glycosidase</keyword>
<reference evidence="5" key="1">
    <citation type="submission" date="2016-08" db="EMBL/GenBank/DDBJ databases">
        <authorList>
            <person name="Merda D."/>
            <person name="Briand M."/>
            <person name="Taghouti G."/>
            <person name="Carrere S."/>
            <person name="Gouzy J."/>
            <person name="Portier P."/>
            <person name="Jacques M.-A."/>
            <person name="Fischer-Le Saux M."/>
        </authorList>
    </citation>
    <scope>NUCLEOTIDE SEQUENCE [LARGE SCALE GENOMIC DNA]</scope>
    <source>
        <strain evidence="5">CFBP4643</strain>
    </source>
</reference>
<dbReference type="InterPro" id="IPR029058">
    <property type="entry name" value="AB_hydrolase_fold"/>
</dbReference>
<name>A0A2S7D5T2_9XANT</name>
<evidence type="ECO:0000313" key="5">
    <source>
        <dbReference type="Proteomes" id="UP000238191"/>
    </source>
</evidence>
<organism evidence="4 5">
    <name type="scientific">Xanthomonas pisi</name>
    <dbReference type="NCBI Taxonomy" id="56457"/>
    <lineage>
        <taxon>Bacteria</taxon>
        <taxon>Pseudomonadati</taxon>
        <taxon>Pseudomonadota</taxon>
        <taxon>Gammaproteobacteria</taxon>
        <taxon>Lysobacterales</taxon>
        <taxon>Lysobacteraceae</taxon>
        <taxon>Xanthomonas</taxon>
    </lineage>
</organism>
<sequence>MIKQRHFSKALSLAVTLLWSAASFAEGWHPPVGSEEVPLWPAEPPLARPRADGPELVHVGKYLKAGRPVTWVSEVTRPTIVFMHPTAHNTGVAVLVFPGGGYTKLAIDLEGTDVCDWLTAKGITCAVLKYRVPGSGHYWDASCRCHKTPQVPMALQDAQRAMVLLRSRAKSLGVDPNKIGVLGMSSGGHLVTAISNADALSYPPVDAADALGSRPNFGIALYPGHLWSGSGMDGYTFNHVSKQAPPTFILHAQDDPVDDVRNSIFYFLALRQAGIPTEMHIYAEGGHGFGLRRTQQPITHWTDLAETWLKTIGMFKH</sequence>
<evidence type="ECO:0000313" key="4">
    <source>
        <dbReference type="EMBL" id="PPU69193.1"/>
    </source>
</evidence>
<dbReference type="Gene3D" id="3.40.50.1820">
    <property type="entry name" value="alpha/beta hydrolase"/>
    <property type="match status" value="1"/>
</dbReference>
<dbReference type="GO" id="GO:0008236">
    <property type="term" value="F:serine-type peptidase activity"/>
    <property type="evidence" value="ECO:0007669"/>
    <property type="project" value="InterPro"/>
</dbReference>
<dbReference type="RefSeq" id="WP_104611532.1">
    <property type="nucleotide sequence ID" value="NZ_MDEI01000004.1"/>
</dbReference>
<keyword evidence="4" id="KW-0624">Polysaccharide degradation</keyword>
<keyword evidence="4" id="KW-0858">Xylan degradation</keyword>
<dbReference type="Proteomes" id="UP000238191">
    <property type="component" value="Unassembled WGS sequence"/>
</dbReference>
<keyword evidence="1 4" id="KW-0378">Hydrolase</keyword>
<feature type="signal peptide" evidence="2">
    <location>
        <begin position="1"/>
        <end position="25"/>
    </location>
</feature>
<keyword evidence="2" id="KW-0732">Signal</keyword>
<feature type="chain" id="PRO_5015720898" evidence="2">
    <location>
        <begin position="26"/>
        <end position="317"/>
    </location>
</feature>
<dbReference type="AlphaFoldDB" id="A0A2S7D5T2"/>
<dbReference type="InterPro" id="IPR001375">
    <property type="entry name" value="Peptidase_S9_cat"/>
</dbReference>
<gene>
    <name evidence="4" type="ORF">XpiCFBP4643_06605</name>
</gene>
<dbReference type="EMBL" id="MDEI01000004">
    <property type="protein sequence ID" value="PPU69193.1"/>
    <property type="molecule type" value="Genomic_DNA"/>
</dbReference>
<dbReference type="GO" id="GO:0016798">
    <property type="term" value="F:hydrolase activity, acting on glycosyl bonds"/>
    <property type="evidence" value="ECO:0007669"/>
    <property type="project" value="UniProtKB-KW"/>
</dbReference>
<evidence type="ECO:0000256" key="2">
    <source>
        <dbReference type="SAM" id="SignalP"/>
    </source>
</evidence>
<dbReference type="Pfam" id="PF00326">
    <property type="entry name" value="Peptidase_S9"/>
    <property type="match status" value="1"/>
</dbReference>
<dbReference type="SUPFAM" id="SSF53474">
    <property type="entry name" value="alpha/beta-Hydrolases"/>
    <property type="match status" value="1"/>
</dbReference>
<evidence type="ECO:0000256" key="1">
    <source>
        <dbReference type="ARBA" id="ARBA00022801"/>
    </source>
</evidence>
<dbReference type="GO" id="GO:0045493">
    <property type="term" value="P:xylan catabolic process"/>
    <property type="evidence" value="ECO:0007669"/>
    <property type="project" value="UniProtKB-KW"/>
</dbReference>
<evidence type="ECO:0000259" key="3">
    <source>
        <dbReference type="Pfam" id="PF00326"/>
    </source>
</evidence>